<gene>
    <name evidence="1" type="ORF">CCMSSC00406_0007446</name>
</gene>
<keyword evidence="2" id="KW-1185">Reference proteome</keyword>
<comment type="caution">
    <text evidence="1">The sequence shown here is derived from an EMBL/GenBank/DDBJ whole genome shotgun (WGS) entry which is preliminary data.</text>
</comment>
<sequence length="733" mass="81953">MPPYDDWNRIDDEEDDELQDDYLEAKRDVILFCIDCSESMFAQRDDPRYEPGEVKTCHLQTALEAAVEIQKKKVIVGPNDSVGILLFNTTRKTEVKRSDTTEIKRHTYIYQPLEQISAPKIQEVIQLLDATRENPDELREAFPPLTGKKVPMGDVFTSCNWVLRDGAPKTASKRIFLITDDDDPHSGAGSEQLLRSAKTTLDDLVQTGVTVEPFFISTDERSFDVAKFYSQVLPNGMTNGDEDEESSTLPESISITRIDDLLAQMRFHEVPKRALFSIPFELAPGFTIGVKGYGLVTEQKKGSYKYFVDLGDRMELVNPTTRYVDEGTETEMDKSKIVYGMSIGATIADDDDDISGIGTRAVQAGKRPFYTAEEIRSFRTLGLEPKINLLGFKDRETLLFEDNIKHSNFIYPDELEEKEDDAGWTDPPGFHLIPLPFADDIRAAPIEEACRASDELKDLAKAWVEKLAVKNGAYPPDSYPNPALAYHNAQLQASAFREEFDAESFEDLTEPKVDVMHRRAGKLIVAWKEALLEDDSASMVPATTGSKRKAVEAEEQSDIAESFDIEAVPAFIILRGHTLLARVSGADAAGLTASIATHLRSGPTINPTSKTDQQPQAPSARSQLNEKIETEEELNERLRNLMTSNKVMLFMKGSPDAPRCGFSRKIVELLREQGVPNFGHFDILEDENVRSGLKKLNEWPTFPQLIINGEFVGGLDIVKEMVENGEFAETLAS</sequence>
<reference evidence="1 2" key="1">
    <citation type="journal article" date="2021" name="Appl. Environ. Microbiol.">
        <title>Genetic linkage and physical mapping for an oyster mushroom Pleurotus cornucopiae and QTL analysis for the trait cap color.</title>
        <authorList>
            <person name="Zhang Y."/>
            <person name="Gao W."/>
            <person name="Sonnenberg A."/>
            <person name="Chen Q."/>
            <person name="Zhang J."/>
            <person name="Huang C."/>
        </authorList>
    </citation>
    <scope>NUCLEOTIDE SEQUENCE [LARGE SCALE GENOMIC DNA]</scope>
    <source>
        <strain evidence="1">CCMSSC00406</strain>
    </source>
</reference>
<evidence type="ECO:0000313" key="1">
    <source>
        <dbReference type="EMBL" id="KAG9225143.1"/>
    </source>
</evidence>
<evidence type="ECO:0000313" key="2">
    <source>
        <dbReference type="Proteomes" id="UP000824881"/>
    </source>
</evidence>
<name>A0ACB7J3K1_PLECO</name>
<dbReference type="Proteomes" id="UP000824881">
    <property type="component" value="Unassembled WGS sequence"/>
</dbReference>
<dbReference type="EMBL" id="WQMT02000003">
    <property type="protein sequence ID" value="KAG9225143.1"/>
    <property type="molecule type" value="Genomic_DNA"/>
</dbReference>
<organism evidence="1 2">
    <name type="scientific">Pleurotus cornucopiae</name>
    <name type="common">Cornucopia mushroom</name>
    <dbReference type="NCBI Taxonomy" id="5321"/>
    <lineage>
        <taxon>Eukaryota</taxon>
        <taxon>Fungi</taxon>
        <taxon>Dikarya</taxon>
        <taxon>Basidiomycota</taxon>
        <taxon>Agaricomycotina</taxon>
        <taxon>Agaricomycetes</taxon>
        <taxon>Agaricomycetidae</taxon>
        <taxon>Agaricales</taxon>
        <taxon>Pleurotineae</taxon>
        <taxon>Pleurotaceae</taxon>
        <taxon>Pleurotus</taxon>
    </lineage>
</organism>
<protein>
    <submittedName>
        <fullName evidence="1">Uncharacterized protein</fullName>
    </submittedName>
</protein>
<accession>A0ACB7J3K1</accession>
<proteinExistence type="predicted"/>